<gene>
    <name evidence="2" type="ORF">CWC19_02250</name>
    <name evidence="3" type="ORF">CWC20_04050</name>
</gene>
<evidence type="ECO:0000313" key="2">
    <source>
        <dbReference type="EMBL" id="TMO70273.1"/>
    </source>
</evidence>
<reference evidence="2" key="3">
    <citation type="submission" date="2019-09" db="EMBL/GenBank/DDBJ databases">
        <title>Co-occurence of chitin degradation, pigmentation and bioactivity in marine Pseudoalteromonas.</title>
        <authorList>
            <person name="Sonnenschein E.C."/>
            <person name="Bech P.K."/>
        </authorList>
    </citation>
    <scope>NUCLEOTIDE SEQUENCE</scope>
    <source>
        <strain evidence="2">S3790</strain>
        <strain evidence="3">S3895</strain>
    </source>
</reference>
<evidence type="ECO:0000259" key="1">
    <source>
        <dbReference type="Pfam" id="PF00483"/>
    </source>
</evidence>
<organism evidence="2 5">
    <name type="scientific">Pseudoalteromonas aurantia</name>
    <dbReference type="NCBI Taxonomy" id="43654"/>
    <lineage>
        <taxon>Bacteria</taxon>
        <taxon>Pseudomonadati</taxon>
        <taxon>Pseudomonadota</taxon>
        <taxon>Gammaproteobacteria</taxon>
        <taxon>Alteromonadales</taxon>
        <taxon>Pseudoalteromonadaceae</taxon>
        <taxon>Pseudoalteromonas</taxon>
    </lineage>
</organism>
<dbReference type="AlphaFoldDB" id="A0A5S3VDF8"/>
<dbReference type="SUPFAM" id="SSF53448">
    <property type="entry name" value="Nucleotide-diphospho-sugar transferases"/>
    <property type="match status" value="1"/>
</dbReference>
<dbReference type="Proteomes" id="UP000307217">
    <property type="component" value="Unassembled WGS sequence"/>
</dbReference>
<evidence type="ECO:0000313" key="3">
    <source>
        <dbReference type="EMBL" id="TMO77364.1"/>
    </source>
</evidence>
<evidence type="ECO:0000313" key="4">
    <source>
        <dbReference type="Proteomes" id="UP000307164"/>
    </source>
</evidence>
<protein>
    <recommendedName>
        <fullName evidence="1">Nucleotidyl transferase domain-containing protein</fullName>
    </recommendedName>
</protein>
<feature type="domain" description="Nucleotidyl transferase" evidence="1">
    <location>
        <begin position="16"/>
        <end position="165"/>
    </location>
</feature>
<evidence type="ECO:0000313" key="5">
    <source>
        <dbReference type="Proteomes" id="UP000307217"/>
    </source>
</evidence>
<dbReference type="Pfam" id="PF00483">
    <property type="entry name" value="NTP_transferase"/>
    <property type="match status" value="1"/>
</dbReference>
<dbReference type="InterPro" id="IPR029044">
    <property type="entry name" value="Nucleotide-diphossugar_trans"/>
</dbReference>
<dbReference type="EMBL" id="PNBX01000006">
    <property type="protein sequence ID" value="TMO70273.1"/>
    <property type="molecule type" value="Genomic_DNA"/>
</dbReference>
<accession>A0A5S3VDF8</accession>
<proteinExistence type="predicted"/>
<dbReference type="Proteomes" id="UP000307164">
    <property type="component" value="Unassembled WGS sequence"/>
</dbReference>
<dbReference type="EMBL" id="PNBW01000020">
    <property type="protein sequence ID" value="TMO77364.1"/>
    <property type="molecule type" value="Genomic_DNA"/>
</dbReference>
<keyword evidence="4" id="KW-1185">Reference proteome</keyword>
<name>A0A5S3VDF8_9GAMM</name>
<dbReference type="InterPro" id="IPR005835">
    <property type="entry name" value="NTP_transferase_dom"/>
</dbReference>
<dbReference type="RefSeq" id="WP_138589780.1">
    <property type="nucleotide sequence ID" value="NZ_PNBW01000020.1"/>
</dbReference>
<comment type="caution">
    <text evidence="2">The sequence shown here is derived from an EMBL/GenBank/DDBJ whole genome shotgun (WGS) entry which is preliminary data.</text>
</comment>
<sequence>MVIGNTDKAVLTPLLVILAGGLGSRFGGNKQIAEIPGLECSIMELSIQDAHNAGVMEVVLVINSAIRSTVETRIIPRLPQTLTIHLVEQTILDVPKKHLDRAKKRLKPWGTGHALLTARDYITRPAIVITADDYYGPNAYEQLVSHFVETAANEHHMAMVGYPIKRTLSEQGGVNRGLCLLDGDSLVSVKECLNIKMENEQLLGECAGDTILINENTLASMTFWGITPKLMTYLNHDFSRFLDGDDNAIKREYYLPDCIQACISLNEIHVTAYSAIDDWYGITFKEELDSVAGKLNELRHG</sequence>
<dbReference type="OrthoDB" id="9779926at2"/>
<reference evidence="4 5" key="1">
    <citation type="submission" date="2018-01" db="EMBL/GenBank/DDBJ databases">
        <authorList>
            <person name="Paulsen S."/>
            <person name="Gram L.K."/>
        </authorList>
    </citation>
    <scope>NUCLEOTIDE SEQUENCE [LARGE SCALE GENOMIC DNA]</scope>
    <source>
        <strain evidence="2 5">S3790</strain>
        <strain evidence="3 4">S3895</strain>
    </source>
</reference>
<reference evidence="4 5" key="2">
    <citation type="submission" date="2019-06" db="EMBL/GenBank/DDBJ databases">
        <title>Co-occurence of chitin degradation, pigmentation and bioactivity in marine Pseudoalteromonas.</title>
        <authorList>
            <person name="Sonnenschein E.C."/>
            <person name="Bech P.K."/>
        </authorList>
    </citation>
    <scope>NUCLEOTIDE SEQUENCE [LARGE SCALE GENOMIC DNA]</scope>
    <source>
        <strain evidence="5">S3790</strain>
        <strain evidence="4">S3895</strain>
    </source>
</reference>
<dbReference type="Gene3D" id="3.90.550.10">
    <property type="entry name" value="Spore Coat Polysaccharide Biosynthesis Protein SpsA, Chain A"/>
    <property type="match status" value="1"/>
</dbReference>